<gene>
    <name evidence="2" type="ORF">Taro_054255</name>
</gene>
<organism evidence="2 3">
    <name type="scientific">Colocasia esculenta</name>
    <name type="common">Wild taro</name>
    <name type="synonym">Arum esculentum</name>
    <dbReference type="NCBI Taxonomy" id="4460"/>
    <lineage>
        <taxon>Eukaryota</taxon>
        <taxon>Viridiplantae</taxon>
        <taxon>Streptophyta</taxon>
        <taxon>Embryophyta</taxon>
        <taxon>Tracheophyta</taxon>
        <taxon>Spermatophyta</taxon>
        <taxon>Magnoliopsida</taxon>
        <taxon>Liliopsida</taxon>
        <taxon>Araceae</taxon>
        <taxon>Aroideae</taxon>
        <taxon>Colocasieae</taxon>
        <taxon>Colocasia</taxon>
    </lineage>
</organism>
<dbReference type="InterPro" id="IPR001283">
    <property type="entry name" value="CRISP-related"/>
</dbReference>
<reference evidence="2" key="1">
    <citation type="submission" date="2017-07" db="EMBL/GenBank/DDBJ databases">
        <title>Taro Niue Genome Assembly and Annotation.</title>
        <authorList>
            <person name="Atibalentja N."/>
            <person name="Keating K."/>
            <person name="Fields C.J."/>
        </authorList>
    </citation>
    <scope>NUCLEOTIDE SEQUENCE</scope>
    <source>
        <strain evidence="2">Niue_2</strain>
        <tissue evidence="2">Leaf</tissue>
    </source>
</reference>
<name>A0A843XPY3_COLES</name>
<dbReference type="InterPro" id="IPR018244">
    <property type="entry name" value="Allrgn_V5/Tpx1_CS"/>
</dbReference>
<comment type="caution">
    <text evidence="2">The sequence shown here is derived from an EMBL/GenBank/DDBJ whole genome shotgun (WGS) entry which is preliminary data.</text>
</comment>
<protein>
    <recommendedName>
        <fullName evidence="1">SCP domain-containing protein</fullName>
    </recommendedName>
</protein>
<dbReference type="SMART" id="SM00198">
    <property type="entry name" value="SCP"/>
    <property type="match status" value="1"/>
</dbReference>
<dbReference type="Gene3D" id="3.40.33.10">
    <property type="entry name" value="CAP"/>
    <property type="match status" value="1"/>
</dbReference>
<dbReference type="Pfam" id="PF00188">
    <property type="entry name" value="CAP"/>
    <property type="match status" value="1"/>
</dbReference>
<dbReference type="PRINTS" id="PR00837">
    <property type="entry name" value="V5TPXLIKE"/>
</dbReference>
<dbReference type="EMBL" id="NMUH01010747">
    <property type="protein sequence ID" value="MQM21222.1"/>
    <property type="molecule type" value="Genomic_DNA"/>
</dbReference>
<dbReference type="InterPro" id="IPR014044">
    <property type="entry name" value="CAP_dom"/>
</dbReference>
<evidence type="ECO:0000259" key="1">
    <source>
        <dbReference type="SMART" id="SM00198"/>
    </source>
</evidence>
<dbReference type="CDD" id="cd05381">
    <property type="entry name" value="CAP_PR-1"/>
    <property type="match status" value="1"/>
</dbReference>
<dbReference type="PANTHER" id="PTHR10334">
    <property type="entry name" value="CYSTEINE-RICH SECRETORY PROTEIN-RELATED"/>
    <property type="match status" value="1"/>
</dbReference>
<accession>A0A843XPY3</accession>
<dbReference type="Proteomes" id="UP000652761">
    <property type="component" value="Unassembled WGS sequence"/>
</dbReference>
<dbReference type="InterPro" id="IPR035940">
    <property type="entry name" value="CAP_sf"/>
</dbReference>
<dbReference type="AlphaFoldDB" id="A0A843XPY3"/>
<proteinExistence type="predicted"/>
<sequence>MYFSPSIPPPLPHPSASCPCVAALLTPPPLPVPAGTHPAAVVLMHSMGIHVADAQNTPSDWVNLHNAARGCVGVAPVSWDNTIAAYAWWYANQRIGDCQLKHSDGPYGENLFGGWRCEWSAADAVKAYVCEHYTQVVWSSSTRHGCARVKCSNGSLFITCNYSPPGKFNGQRPYPCRGMSSTEQLSSFRCQQCIPKPRSSYPLLSAFSTVPCTVRRRSAAVLQSSLTFFGPGRVRLPCRAVLLLAPRPHAAAIATPLARYCQPPRWLYTYARRRLHRPAISSLPLRAVLLAAPSLLPKHLRCPCPLTRQRPLRLAREPPHRPSPAAAALSRRRPTFARCVRHLHNRPASAAAPPLSRPTAWHPPSPALPVVRSSSLIHPPPITYKHEY</sequence>
<feature type="domain" description="SCP" evidence="1">
    <location>
        <begin position="56"/>
        <end position="170"/>
    </location>
</feature>
<dbReference type="OrthoDB" id="337038at2759"/>
<evidence type="ECO:0000313" key="2">
    <source>
        <dbReference type="EMBL" id="MQM21222.1"/>
    </source>
</evidence>
<dbReference type="GO" id="GO:0005576">
    <property type="term" value="C:extracellular region"/>
    <property type="evidence" value="ECO:0007669"/>
    <property type="project" value="InterPro"/>
</dbReference>
<evidence type="ECO:0000313" key="3">
    <source>
        <dbReference type="Proteomes" id="UP000652761"/>
    </source>
</evidence>
<dbReference type="SUPFAM" id="SSF55797">
    <property type="entry name" value="PR-1-like"/>
    <property type="match status" value="1"/>
</dbReference>
<keyword evidence="3" id="KW-1185">Reference proteome</keyword>
<dbReference type="PROSITE" id="PS01009">
    <property type="entry name" value="CRISP_1"/>
    <property type="match status" value="1"/>
</dbReference>